<feature type="region of interest" description="Disordered" evidence="2">
    <location>
        <begin position="685"/>
        <end position="742"/>
    </location>
</feature>
<keyword evidence="1" id="KW-0175">Coiled coil</keyword>
<feature type="compositionally biased region" description="Polar residues" evidence="2">
    <location>
        <begin position="723"/>
        <end position="742"/>
    </location>
</feature>
<dbReference type="InterPro" id="IPR052394">
    <property type="entry name" value="LRR-containing"/>
</dbReference>
<evidence type="ECO:0000256" key="1">
    <source>
        <dbReference type="SAM" id="Coils"/>
    </source>
</evidence>
<dbReference type="PANTHER" id="PTHR24114">
    <property type="entry name" value="LEUCINE RICH REPEAT FAMILY PROTEIN"/>
    <property type="match status" value="1"/>
</dbReference>
<dbReference type="GeneID" id="5891539"/>
<sequence length="742" mass="80507">MVNGGPCDKITVQHKEALPPSILKTDVPRAPYTRSPRSQLSLIRQATGHVGHVSFDLPHEPADDKATREQMSRSMFSKGTIFRSLISNYESLCRSHKVEPLDAICEQLTRARDGDMEARRQLIIRDDDLGIRQSFWCFCDVLSCWVDLRVIVLEDCHLSDPHLRGLVNNLHARKCITELSIAGNPDVTATGLHDIALLSRHLDLLERLDLSRIPMDRAAVEQLGKGLKDANVKTLVLDQCHLDSPMLLGHLVAFVLQMPRLYKLSLCGNRMGRGCASMLAPLTQYPSRLVCLDLSNNRLKDTLGGLFQNAQPAANIRALLAQNNGVSPVGAAALFTALLRYRLRNLDLSDNFNLAVNAEGFVRLKDLLLQQNLHQLLLRNCQICAEAFVALAEGMAENMALTELDLRGSALDAASLFALERIMKTNRRLSVLMVDTISIKPDATAVEQERCNSALSLLQEHCARNRNAQDDLNVGPTSGLRRSGTLPVRRTRPINSPDIHPEVEALNTADADDGLTGAAAEVAATAAHDLRLGLNGSYVDVDAMMHTGRSPSDPPSGVATGMAASSKLHALTEEANEEEAGSEVDELDLLQGNAKQETEEIDDAKSDTNSLDEQILGDMSLDDGLVVEDGNSSKDPSLTHEIALEPLNETLCNDDDVAASPQGLLGDDTADLANVLVDEKEMHDLTLQATTSNSTGTASPELAREPETTSVPVAQTTKDEPKTNGSGHSESMLTESAQPGTD</sequence>
<gene>
    <name evidence="3" type="ORF">MONBRDRAFT_32497</name>
</gene>
<dbReference type="Proteomes" id="UP000001357">
    <property type="component" value="Unassembled WGS sequence"/>
</dbReference>
<evidence type="ECO:0000313" key="3">
    <source>
        <dbReference type="EMBL" id="EDQ89046.1"/>
    </source>
</evidence>
<dbReference type="SUPFAM" id="SSF52047">
    <property type="entry name" value="RNI-like"/>
    <property type="match status" value="1"/>
</dbReference>
<keyword evidence="4" id="KW-1185">Reference proteome</keyword>
<dbReference type="eggNOG" id="KOG1908">
    <property type="taxonomic scope" value="Eukaryota"/>
</dbReference>
<dbReference type="Gene3D" id="3.80.10.10">
    <property type="entry name" value="Ribonuclease Inhibitor"/>
    <property type="match status" value="2"/>
</dbReference>
<dbReference type="KEGG" id="mbr:MONBRDRAFT_32497"/>
<dbReference type="EMBL" id="CH991552">
    <property type="protein sequence ID" value="EDQ89046.1"/>
    <property type="molecule type" value="Genomic_DNA"/>
</dbReference>
<name>A9V0N0_MONBE</name>
<dbReference type="PANTHER" id="PTHR24114:SF2">
    <property type="entry name" value="F-BOX DOMAIN-CONTAINING PROTEIN-RELATED"/>
    <property type="match status" value="1"/>
</dbReference>
<dbReference type="InParanoid" id="A9V0N0"/>
<evidence type="ECO:0000256" key="2">
    <source>
        <dbReference type="SAM" id="MobiDB-lite"/>
    </source>
</evidence>
<dbReference type="AlphaFoldDB" id="A9V0N0"/>
<dbReference type="InterPro" id="IPR032675">
    <property type="entry name" value="LRR_dom_sf"/>
</dbReference>
<evidence type="ECO:0000313" key="4">
    <source>
        <dbReference type="Proteomes" id="UP000001357"/>
    </source>
</evidence>
<feature type="compositionally biased region" description="Polar residues" evidence="2">
    <location>
        <begin position="687"/>
        <end position="698"/>
    </location>
</feature>
<dbReference type="RefSeq" id="XP_001746151.1">
    <property type="nucleotide sequence ID" value="XM_001746099.1"/>
</dbReference>
<reference evidence="3 4" key="1">
    <citation type="journal article" date="2008" name="Nature">
        <title>The genome of the choanoflagellate Monosiga brevicollis and the origin of metazoans.</title>
        <authorList>
            <consortium name="JGI Sequencing"/>
            <person name="King N."/>
            <person name="Westbrook M.J."/>
            <person name="Young S.L."/>
            <person name="Kuo A."/>
            <person name="Abedin M."/>
            <person name="Chapman J."/>
            <person name="Fairclough S."/>
            <person name="Hellsten U."/>
            <person name="Isogai Y."/>
            <person name="Letunic I."/>
            <person name="Marr M."/>
            <person name="Pincus D."/>
            <person name="Putnam N."/>
            <person name="Rokas A."/>
            <person name="Wright K.J."/>
            <person name="Zuzow R."/>
            <person name="Dirks W."/>
            <person name="Good M."/>
            <person name="Goodstein D."/>
            <person name="Lemons D."/>
            <person name="Li W."/>
            <person name="Lyons J.B."/>
            <person name="Morris A."/>
            <person name="Nichols S."/>
            <person name="Richter D.J."/>
            <person name="Salamov A."/>
            <person name="Bork P."/>
            <person name="Lim W.A."/>
            <person name="Manning G."/>
            <person name="Miller W.T."/>
            <person name="McGinnis W."/>
            <person name="Shapiro H."/>
            <person name="Tjian R."/>
            <person name="Grigoriev I.V."/>
            <person name="Rokhsar D."/>
        </authorList>
    </citation>
    <scope>NUCLEOTIDE SEQUENCE [LARGE SCALE GENOMIC DNA]</scope>
    <source>
        <strain evidence="4">MX1 / ATCC 50154</strain>
    </source>
</reference>
<protein>
    <submittedName>
        <fullName evidence="3">Uncharacterized protein</fullName>
    </submittedName>
</protein>
<feature type="region of interest" description="Disordered" evidence="2">
    <location>
        <begin position="469"/>
        <end position="499"/>
    </location>
</feature>
<proteinExistence type="predicted"/>
<organism evidence="3 4">
    <name type="scientific">Monosiga brevicollis</name>
    <name type="common">Choanoflagellate</name>
    <dbReference type="NCBI Taxonomy" id="81824"/>
    <lineage>
        <taxon>Eukaryota</taxon>
        <taxon>Choanoflagellata</taxon>
        <taxon>Craspedida</taxon>
        <taxon>Salpingoecidae</taxon>
        <taxon>Monosiga</taxon>
    </lineage>
</organism>
<feature type="coiled-coil region" evidence="1">
    <location>
        <begin position="587"/>
        <end position="614"/>
    </location>
</feature>
<accession>A9V0N0</accession>